<proteinExistence type="predicted"/>
<feature type="compositionally biased region" description="Basic residues" evidence="1">
    <location>
        <begin position="528"/>
        <end position="540"/>
    </location>
</feature>
<evidence type="ECO:0000256" key="1">
    <source>
        <dbReference type="SAM" id="MobiDB-lite"/>
    </source>
</evidence>
<feature type="domain" description="DUF7924" evidence="2">
    <location>
        <begin position="232"/>
        <end position="334"/>
    </location>
</feature>
<gene>
    <name evidence="3" type="ORF">GOMPHAMPRED_008067</name>
</gene>
<evidence type="ECO:0000313" key="3">
    <source>
        <dbReference type="EMBL" id="CAF9913941.1"/>
    </source>
</evidence>
<feature type="compositionally biased region" description="Polar residues" evidence="1">
    <location>
        <begin position="516"/>
        <end position="527"/>
    </location>
</feature>
<dbReference type="Pfam" id="PF25545">
    <property type="entry name" value="DUF7924"/>
    <property type="match status" value="2"/>
</dbReference>
<dbReference type="InterPro" id="IPR057684">
    <property type="entry name" value="DUF7924"/>
</dbReference>
<dbReference type="EMBL" id="CAJPDQ010000008">
    <property type="protein sequence ID" value="CAF9913941.1"/>
    <property type="molecule type" value="Genomic_DNA"/>
</dbReference>
<feature type="region of interest" description="Disordered" evidence="1">
    <location>
        <begin position="515"/>
        <end position="540"/>
    </location>
</feature>
<sequence length="540" mass="61183">MHGATSWDLLVCLPEDYDDPPQRSSKINDYIIDDFQALACNLGFSSSRLVPSRTTPEPLMIKKLLQEVRPSESFELSDLTGTQILALNNAKKRKHVPSDVDADQECPLKRSKHSFDPQTQTDFTAVASIQHWCTEGSWPADLITMAPSTDDGLLACPPSRSMSRKRTNDGSNEYESKQYPTYLFWKGFHMFPDQTSPCKKQGLDQEEKQKIEEMLAHRPNLPMESRFDADRFQETMLGIHNSCKAKVIRDIGDLIFPGPRHPSLPMVEDDPITDIVDEIWDKAFQITSKIPKPNVLVGFDISAFTETQREILDPYIGSVGKASLIAATASVLFPSWLNAHSMFFAVRAIVRLYEKVGRSYNDLDGKVLAFSISHNSREIRIHAYYPVIQQINDKENENKKNEQIVYHRHEIDNYILRDHSRWRAFRFVATVYEKWAPVHLAEIPQVIDEIPVYQAAEARRKKLEEQSTGLTQQMKVSSMATDLDDLVPETVPENFALGSSDTSISIPNGQIAAKVSISNDRSGSSKSTNRKISKHKGRKD</sequence>
<dbReference type="OrthoDB" id="5132737at2759"/>
<organism evidence="3 4">
    <name type="scientific">Gomphillus americanus</name>
    <dbReference type="NCBI Taxonomy" id="1940652"/>
    <lineage>
        <taxon>Eukaryota</taxon>
        <taxon>Fungi</taxon>
        <taxon>Dikarya</taxon>
        <taxon>Ascomycota</taxon>
        <taxon>Pezizomycotina</taxon>
        <taxon>Lecanoromycetes</taxon>
        <taxon>OSLEUM clade</taxon>
        <taxon>Ostropomycetidae</taxon>
        <taxon>Ostropales</taxon>
        <taxon>Graphidaceae</taxon>
        <taxon>Gomphilloideae</taxon>
        <taxon>Gomphillus</taxon>
    </lineage>
</organism>
<feature type="domain" description="DUF7924" evidence="2">
    <location>
        <begin position="338"/>
        <end position="447"/>
    </location>
</feature>
<dbReference type="PANTHER" id="PTHR42470:SF2">
    <property type="match status" value="1"/>
</dbReference>
<feature type="region of interest" description="Disordered" evidence="1">
    <location>
        <begin position="154"/>
        <end position="173"/>
    </location>
</feature>
<dbReference type="Proteomes" id="UP000664169">
    <property type="component" value="Unassembled WGS sequence"/>
</dbReference>
<dbReference type="AlphaFoldDB" id="A0A8H3F422"/>
<name>A0A8H3F422_9LECA</name>
<accession>A0A8H3F422</accession>
<evidence type="ECO:0000259" key="2">
    <source>
        <dbReference type="Pfam" id="PF25545"/>
    </source>
</evidence>
<reference evidence="3" key="1">
    <citation type="submission" date="2021-03" db="EMBL/GenBank/DDBJ databases">
        <authorList>
            <person name="Tagirdzhanova G."/>
        </authorList>
    </citation>
    <scope>NUCLEOTIDE SEQUENCE</scope>
</reference>
<keyword evidence="4" id="KW-1185">Reference proteome</keyword>
<evidence type="ECO:0000313" key="4">
    <source>
        <dbReference type="Proteomes" id="UP000664169"/>
    </source>
</evidence>
<dbReference type="PANTHER" id="PTHR42470">
    <property type="entry name" value="VAST DOMAIN-CONTAINING PROTEIN"/>
    <property type="match status" value="1"/>
</dbReference>
<comment type="caution">
    <text evidence="3">The sequence shown here is derived from an EMBL/GenBank/DDBJ whole genome shotgun (WGS) entry which is preliminary data.</text>
</comment>
<protein>
    <recommendedName>
        <fullName evidence="2">DUF7924 domain-containing protein</fullName>
    </recommendedName>
</protein>